<evidence type="ECO:0000256" key="3">
    <source>
        <dbReference type="ARBA" id="ARBA00022884"/>
    </source>
</evidence>
<evidence type="ECO:0000259" key="10">
    <source>
        <dbReference type="SMART" id="SM01390"/>
    </source>
</evidence>
<dbReference type="Pfam" id="PF00163">
    <property type="entry name" value="Ribosomal_S4"/>
    <property type="match status" value="1"/>
</dbReference>
<comment type="subunit">
    <text evidence="7">Part of the 30S ribosomal subunit. Contacts protein S5. The interaction surface between S4 and S5 is involved in control of translational fidelity.</text>
</comment>
<keyword evidence="5 7" id="KW-0687">Ribonucleoprotein</keyword>
<dbReference type="NCBIfam" id="TIGR01017">
    <property type="entry name" value="rpsD_bact"/>
    <property type="match status" value="1"/>
</dbReference>
<evidence type="ECO:0000313" key="12">
    <source>
        <dbReference type="Proteomes" id="UP000178187"/>
    </source>
</evidence>
<reference evidence="11 12" key="1">
    <citation type="journal article" date="2016" name="Nat. Commun.">
        <title>Thousands of microbial genomes shed light on interconnected biogeochemical processes in an aquifer system.</title>
        <authorList>
            <person name="Anantharaman K."/>
            <person name="Brown C.T."/>
            <person name="Hug L.A."/>
            <person name="Sharon I."/>
            <person name="Castelle C.J."/>
            <person name="Probst A.J."/>
            <person name="Thomas B.C."/>
            <person name="Singh A."/>
            <person name="Wilkins M.J."/>
            <person name="Karaoz U."/>
            <person name="Brodie E.L."/>
            <person name="Williams K.H."/>
            <person name="Hubbard S.S."/>
            <person name="Banfield J.F."/>
        </authorList>
    </citation>
    <scope>NUCLEOTIDE SEQUENCE [LARGE SCALE GENOMIC DNA]</scope>
</reference>
<evidence type="ECO:0000256" key="7">
    <source>
        <dbReference type="HAMAP-Rule" id="MF_01306"/>
    </source>
</evidence>
<sequence>MGRYTGPAHRQSRREGVILSGHRVNDKKERRLSQLPGQHWDKRSKLSDYAVQLREKQKMKRIYGMYERQFRKFFEQAAKKKGVTGETLIQLLERRLDNVVFRIFFAATRREARQMVGHGLIYVNGHRLDIPSCVVDVGDVIEPRPKEANIKRVRARLEQYPDLKIPEWLTLDKNSLKATVLRMPSKADAALPVEESMIVELYSK</sequence>
<dbReference type="Gene3D" id="1.10.1050.10">
    <property type="entry name" value="Ribosomal Protein S4 Delta 41, Chain A, domain 1"/>
    <property type="match status" value="1"/>
</dbReference>
<evidence type="ECO:0000313" key="11">
    <source>
        <dbReference type="EMBL" id="OGW98489.1"/>
    </source>
</evidence>
<dbReference type="PANTHER" id="PTHR11831">
    <property type="entry name" value="30S 40S RIBOSOMAL PROTEIN"/>
    <property type="match status" value="1"/>
</dbReference>
<feature type="domain" description="RNA-binding S4" evidence="9">
    <location>
        <begin position="94"/>
        <end position="158"/>
    </location>
</feature>
<dbReference type="Gene3D" id="3.10.290.10">
    <property type="entry name" value="RNA-binding S4 domain"/>
    <property type="match status" value="1"/>
</dbReference>
<dbReference type="SMART" id="SM00363">
    <property type="entry name" value="S4"/>
    <property type="match status" value="1"/>
</dbReference>
<dbReference type="GO" id="GO:0042274">
    <property type="term" value="P:ribosomal small subunit biogenesis"/>
    <property type="evidence" value="ECO:0007669"/>
    <property type="project" value="TreeGrafter"/>
</dbReference>
<name>A0A1G1L0S6_9BACT</name>
<evidence type="ECO:0000256" key="6">
    <source>
        <dbReference type="ARBA" id="ARBA00035254"/>
    </source>
</evidence>
<gene>
    <name evidence="7" type="primary">rpsD</name>
    <name evidence="11" type="ORF">A3G33_09250</name>
</gene>
<keyword evidence="4 7" id="KW-0689">Ribosomal protein</keyword>
<comment type="function">
    <text evidence="7">With S5 and S12 plays an important role in translational accuracy.</text>
</comment>
<dbReference type="PANTHER" id="PTHR11831:SF4">
    <property type="entry name" value="SMALL RIBOSOMAL SUBUNIT PROTEIN US4M"/>
    <property type="match status" value="1"/>
</dbReference>
<comment type="similarity">
    <text evidence="1 7 8">Belongs to the universal ribosomal protein uS4 family.</text>
</comment>
<dbReference type="AlphaFoldDB" id="A0A1G1L0S6"/>
<dbReference type="InterPro" id="IPR036986">
    <property type="entry name" value="S4_RNA-bd_sf"/>
</dbReference>
<dbReference type="FunFam" id="3.10.290.10:FF:000001">
    <property type="entry name" value="30S ribosomal protein S4"/>
    <property type="match status" value="1"/>
</dbReference>
<dbReference type="SMART" id="SM01390">
    <property type="entry name" value="Ribosomal_S4"/>
    <property type="match status" value="1"/>
</dbReference>
<dbReference type="GO" id="GO:0006412">
    <property type="term" value="P:translation"/>
    <property type="evidence" value="ECO:0007669"/>
    <property type="project" value="UniProtKB-UniRule"/>
</dbReference>
<dbReference type="InterPro" id="IPR022801">
    <property type="entry name" value="Ribosomal_uS4"/>
</dbReference>
<evidence type="ECO:0000256" key="8">
    <source>
        <dbReference type="RuleBase" id="RU003699"/>
    </source>
</evidence>
<dbReference type="PROSITE" id="PS50889">
    <property type="entry name" value="S4"/>
    <property type="match status" value="1"/>
</dbReference>
<dbReference type="GO" id="GO:0003735">
    <property type="term" value="F:structural constituent of ribosome"/>
    <property type="evidence" value="ECO:0007669"/>
    <property type="project" value="InterPro"/>
</dbReference>
<dbReference type="PROSITE" id="PS00632">
    <property type="entry name" value="RIBOSOMAL_S4"/>
    <property type="match status" value="1"/>
</dbReference>
<comment type="function">
    <text evidence="7">One of the primary rRNA binding proteins, it binds directly to 16S rRNA where it nucleates assembly of the body of the 30S subunit.</text>
</comment>
<keyword evidence="2 7" id="KW-0699">rRNA-binding</keyword>
<evidence type="ECO:0000256" key="1">
    <source>
        <dbReference type="ARBA" id="ARBA00007465"/>
    </source>
</evidence>
<dbReference type="HAMAP" id="MF_01306_B">
    <property type="entry name" value="Ribosomal_uS4_B"/>
    <property type="match status" value="1"/>
</dbReference>
<accession>A0A1G1L0S6</accession>
<evidence type="ECO:0000256" key="4">
    <source>
        <dbReference type="ARBA" id="ARBA00022980"/>
    </source>
</evidence>
<organism evidence="11 12">
    <name type="scientific">Candidatus Danuiimicrobium aquiferis</name>
    <dbReference type="NCBI Taxonomy" id="1801832"/>
    <lineage>
        <taxon>Bacteria</taxon>
        <taxon>Pseudomonadati</taxon>
        <taxon>Candidatus Omnitrophota</taxon>
        <taxon>Candidatus Danuiimicrobium</taxon>
    </lineage>
</organism>
<evidence type="ECO:0000256" key="2">
    <source>
        <dbReference type="ARBA" id="ARBA00022730"/>
    </source>
</evidence>
<dbReference type="GO" id="GO:0015935">
    <property type="term" value="C:small ribosomal subunit"/>
    <property type="evidence" value="ECO:0007669"/>
    <property type="project" value="InterPro"/>
</dbReference>
<feature type="domain" description="Small ribosomal subunit protein uS4 N-terminal" evidence="10">
    <location>
        <begin position="3"/>
        <end position="93"/>
    </location>
</feature>
<dbReference type="Proteomes" id="UP000178187">
    <property type="component" value="Unassembled WGS sequence"/>
</dbReference>
<dbReference type="InterPro" id="IPR018079">
    <property type="entry name" value="Ribosomal_uS4_CS"/>
</dbReference>
<dbReference type="SUPFAM" id="SSF55174">
    <property type="entry name" value="Alpha-L RNA-binding motif"/>
    <property type="match status" value="1"/>
</dbReference>
<evidence type="ECO:0000256" key="5">
    <source>
        <dbReference type="ARBA" id="ARBA00023274"/>
    </source>
</evidence>
<dbReference type="CDD" id="cd00165">
    <property type="entry name" value="S4"/>
    <property type="match status" value="1"/>
</dbReference>
<dbReference type="Pfam" id="PF01479">
    <property type="entry name" value="S4"/>
    <property type="match status" value="1"/>
</dbReference>
<comment type="caution">
    <text evidence="11">The sequence shown here is derived from an EMBL/GenBank/DDBJ whole genome shotgun (WGS) entry which is preliminary data.</text>
</comment>
<protein>
    <recommendedName>
        <fullName evidence="6 7">Small ribosomal subunit protein uS4</fullName>
    </recommendedName>
</protein>
<dbReference type="GO" id="GO:0019843">
    <property type="term" value="F:rRNA binding"/>
    <property type="evidence" value="ECO:0007669"/>
    <property type="project" value="UniProtKB-UniRule"/>
</dbReference>
<dbReference type="InterPro" id="IPR005709">
    <property type="entry name" value="Ribosomal_uS4_bac-type"/>
</dbReference>
<keyword evidence="3 7" id="KW-0694">RNA-binding</keyword>
<proteinExistence type="inferred from homology"/>
<dbReference type="EMBL" id="MHFR01000033">
    <property type="protein sequence ID" value="OGW98489.1"/>
    <property type="molecule type" value="Genomic_DNA"/>
</dbReference>
<dbReference type="InterPro" id="IPR002942">
    <property type="entry name" value="S4_RNA-bd"/>
</dbReference>
<dbReference type="NCBIfam" id="NF003717">
    <property type="entry name" value="PRK05327.1"/>
    <property type="match status" value="1"/>
</dbReference>
<evidence type="ECO:0000259" key="9">
    <source>
        <dbReference type="SMART" id="SM00363"/>
    </source>
</evidence>
<dbReference type="InterPro" id="IPR001912">
    <property type="entry name" value="Ribosomal_uS4_N"/>
</dbReference>